<protein>
    <submittedName>
        <fullName evidence="2">Matrix metalloproteinase-14</fullName>
    </submittedName>
</protein>
<sequence>MLICVNFIKLAVKLHHTLPDTHRFLYPTRRRRGAQHGGEGPYSSPRPPGPNPTRGPHVVAGRQGASLSDAHAHARTSGELRLAVQGDSAELGVEVVVVVVASAKMRRRANRSRINR</sequence>
<dbReference type="Proteomes" id="UP001219518">
    <property type="component" value="Unassembled WGS sequence"/>
</dbReference>
<reference evidence="2" key="2">
    <citation type="journal article" date="2023" name="BMC Genomics">
        <title>Pest status, molecular evolution, and epigenetic factors derived from the genome assembly of Frankliniella fusca, a thysanopteran phytovirus vector.</title>
        <authorList>
            <person name="Catto M.A."/>
            <person name="Labadie P.E."/>
            <person name="Jacobson A.L."/>
            <person name="Kennedy G.G."/>
            <person name="Srinivasan R."/>
            <person name="Hunt B.G."/>
        </authorList>
    </citation>
    <scope>NUCLEOTIDE SEQUENCE</scope>
    <source>
        <strain evidence="2">PL_HMW_Pooled</strain>
    </source>
</reference>
<keyword evidence="3" id="KW-1185">Reference proteome</keyword>
<comment type="caution">
    <text evidence="2">The sequence shown here is derived from an EMBL/GenBank/DDBJ whole genome shotgun (WGS) entry which is preliminary data.</text>
</comment>
<feature type="compositionally biased region" description="Pro residues" evidence="1">
    <location>
        <begin position="44"/>
        <end position="53"/>
    </location>
</feature>
<evidence type="ECO:0000313" key="2">
    <source>
        <dbReference type="EMBL" id="KAK3922903.1"/>
    </source>
</evidence>
<name>A0AAE1HKJ4_9NEOP</name>
<accession>A0AAE1HKJ4</accession>
<feature type="region of interest" description="Disordered" evidence="1">
    <location>
        <begin position="25"/>
        <end position="77"/>
    </location>
</feature>
<keyword evidence="2" id="KW-0645">Protease</keyword>
<proteinExistence type="predicted"/>
<dbReference type="EMBL" id="JAHWGI010001134">
    <property type="protein sequence ID" value="KAK3922903.1"/>
    <property type="molecule type" value="Genomic_DNA"/>
</dbReference>
<reference evidence="2" key="1">
    <citation type="submission" date="2021-07" db="EMBL/GenBank/DDBJ databases">
        <authorList>
            <person name="Catto M.A."/>
            <person name="Jacobson A."/>
            <person name="Kennedy G."/>
            <person name="Labadie P."/>
            <person name="Hunt B.G."/>
            <person name="Srinivasan R."/>
        </authorList>
    </citation>
    <scope>NUCLEOTIDE SEQUENCE</scope>
    <source>
        <strain evidence="2">PL_HMW_Pooled</strain>
        <tissue evidence="2">Head</tissue>
    </source>
</reference>
<dbReference type="GO" id="GO:0008237">
    <property type="term" value="F:metallopeptidase activity"/>
    <property type="evidence" value="ECO:0007669"/>
    <property type="project" value="UniProtKB-KW"/>
</dbReference>
<evidence type="ECO:0000256" key="1">
    <source>
        <dbReference type="SAM" id="MobiDB-lite"/>
    </source>
</evidence>
<dbReference type="AlphaFoldDB" id="A0AAE1HKJ4"/>
<evidence type="ECO:0000313" key="3">
    <source>
        <dbReference type="Proteomes" id="UP001219518"/>
    </source>
</evidence>
<organism evidence="2 3">
    <name type="scientific">Frankliniella fusca</name>
    <dbReference type="NCBI Taxonomy" id="407009"/>
    <lineage>
        <taxon>Eukaryota</taxon>
        <taxon>Metazoa</taxon>
        <taxon>Ecdysozoa</taxon>
        <taxon>Arthropoda</taxon>
        <taxon>Hexapoda</taxon>
        <taxon>Insecta</taxon>
        <taxon>Pterygota</taxon>
        <taxon>Neoptera</taxon>
        <taxon>Paraneoptera</taxon>
        <taxon>Thysanoptera</taxon>
        <taxon>Terebrantia</taxon>
        <taxon>Thripoidea</taxon>
        <taxon>Thripidae</taxon>
        <taxon>Frankliniella</taxon>
    </lineage>
</organism>
<keyword evidence="2" id="KW-0482">Metalloprotease</keyword>
<gene>
    <name evidence="2" type="ORF">KUF71_001562</name>
</gene>
<keyword evidence="2" id="KW-0378">Hydrolase</keyword>